<dbReference type="InterPro" id="IPR011992">
    <property type="entry name" value="EF-hand-dom_pair"/>
</dbReference>
<sequence length="1594" mass="176863">MPFPVLPDIAARPQAAQSSQEVPAGVRCVSTQEETELNILNGRYKYDARKWNCVSKSSFDFVSKLLQRDPDMRMTAEEALAHPWIVEREQMACGTESTGLDASVVRSLAEYSKASKFRRTCMQVMAWSLNNGEMAEVREAFMELDVQKTGAIQLHQLKSVLEERFNICDDETRKIFEALDSSNNEEVGYSEFLAAMMSSRIQVHEDLVRAAFQPYDQDDSGFISVENLRQVLTESLDSQEMAEDLLKGVPWVGPDRRVSFDEFIEYLTGGEAEESHKRAVGFVIDKQMSRMSSSELMRMAPTLRHCPLTPKSLNRAKSTPFMMVEDSDEEAKMEIPMAPFLTAPNPAKQVKVPSDLVLDTAEATATANPKHLDEVPESPPATGQTPAANSKGAIRLLDIVFHTNGRFGFGKGKTRLRAARAEASSLSQRLAAGSEALAHSQKQVNELTARARVIADERTRMEESLQATHQRELTALKEEHARAMSALQCSATEEKSRLEAEHKQALQAALDRAQRAEGSVEELQRARQSLTVTGESCRERLELAERQLMEASQETCELRKQLKQLEELKFRHERELSGLQVQLASMKEQLVVREESLDQSIEKAERERRSPRATAFESSSLVRPLMVPTLETAETVVSIKYLSSLQEAPPMAQSMQLQAIEGRLQKALERVRLVLSAEKTPQLAANVHHQYGDKYFLVERGTCIAAASQMNCLAAMGLTADQLRSLHAWLPGQVSLRFRSQEKCTFDREEKREEENPRKHVEELSVGGVARASWSSKVVTTITEYFWKFESTYTLEAFRGVGAEDADRLLLLSRSGQVELKTSAKSPPPHPESRVPATNQEVNITWLLQLLSQDGESPLFKIDRAAAGCSTPRRNQDVDKAFAHFTMFANWANGVSDYLNHLSSVDPRMSPQLQVDAVFAPILPLMVKGQSSESSSARAEMLASLCPSTDMPDSLIMSVSDANRLLTEEVRTIKEQQANICECLPGADGIYTNTEGSIHLILRHCENVAKRWSELVEYAEAMLRKQLMDAIGKEVTPALFASYMRFHYRKLFRQEFQPRQFCFAVRRSEHHSPEGTISIEEDTVGLDEASIRSPIVTIANSASTPCPMTFPLNASTEVSFTGDVHLHGWLSHRFSGASGVSLYLTSRARQFSSMLVLVGRVASATSFDPKFAAILQNKDELTIPLELSMIPTPKEFKDAIASLSPQQQAFAKAFRSMQLESTLFGILVVQIKPQLEKLLNLPDDSLTKEIKLTQDLMDLFIKYQIPSDLLSFSDESATGDSPALPAKRLEMVKRHVKAMHDMIQQEKEAEVMAARQEAQYSQPLHFARSDSDLSMEERRCSSPLSECEEAEDDCDSECRSAGLSSPVKAFGSAMPVAAAAPPAMLKKCKVTEKCEERVRDRDDRSATSANPAKPSSSQPGQPAEPSEAFGKAGGPGSGVQIARDYTKVPKQMDAQFESLAPDSALRPTIINPGVCWTKRAQKALLAQPSESSLFHDEQKREKDAAFDLLDAITKSGALPLSHAALHIVIAATHCFDKTVTETVVQDNVNPIDKVERSSLIVASTVHQQPVAALIDEASAARISTSSPQLFLQDA</sequence>
<dbReference type="Gene3D" id="1.10.238.10">
    <property type="entry name" value="EF-hand"/>
    <property type="match status" value="2"/>
</dbReference>
<dbReference type="SUPFAM" id="SSF47473">
    <property type="entry name" value="EF-hand"/>
    <property type="match status" value="1"/>
</dbReference>
<keyword evidence="5" id="KW-0418">Kinase</keyword>
<feature type="compositionally biased region" description="Basic and acidic residues" evidence="8">
    <location>
        <begin position="1395"/>
        <end position="1405"/>
    </location>
</feature>
<evidence type="ECO:0000256" key="3">
    <source>
        <dbReference type="ARBA" id="ARBA00022679"/>
    </source>
</evidence>
<evidence type="ECO:0000259" key="9">
    <source>
        <dbReference type="PROSITE" id="PS50222"/>
    </source>
</evidence>
<dbReference type="SUPFAM" id="SSF56112">
    <property type="entry name" value="Protein kinase-like (PK-like)"/>
    <property type="match status" value="1"/>
</dbReference>
<feature type="region of interest" description="Disordered" evidence="8">
    <location>
        <begin position="1395"/>
        <end position="1440"/>
    </location>
</feature>
<dbReference type="InterPro" id="IPR002048">
    <property type="entry name" value="EF_hand_dom"/>
</dbReference>
<dbReference type="Pfam" id="PF13499">
    <property type="entry name" value="EF-hand_7"/>
    <property type="match status" value="1"/>
</dbReference>
<keyword evidence="11" id="KW-1185">Reference proteome</keyword>
<dbReference type="SMR" id="A0A812XD29"/>
<dbReference type="GO" id="GO:0005524">
    <property type="term" value="F:ATP binding"/>
    <property type="evidence" value="ECO:0007669"/>
    <property type="project" value="UniProtKB-KW"/>
</dbReference>
<feature type="domain" description="EF-hand" evidence="9">
    <location>
        <begin position="203"/>
        <end position="238"/>
    </location>
</feature>
<dbReference type="OrthoDB" id="422042at2759"/>
<dbReference type="Gene3D" id="1.10.510.10">
    <property type="entry name" value="Transferase(Phosphotransferase) domain 1"/>
    <property type="match status" value="1"/>
</dbReference>
<organism evidence="10 11">
    <name type="scientific">Symbiodinium pilosum</name>
    <name type="common">Dinoflagellate</name>
    <dbReference type="NCBI Taxonomy" id="2952"/>
    <lineage>
        <taxon>Eukaryota</taxon>
        <taxon>Sar</taxon>
        <taxon>Alveolata</taxon>
        <taxon>Dinophyceae</taxon>
        <taxon>Suessiales</taxon>
        <taxon>Symbiodiniaceae</taxon>
        <taxon>Symbiodinium</taxon>
    </lineage>
</organism>
<dbReference type="InterPro" id="IPR050205">
    <property type="entry name" value="CDPK_Ser/Thr_kinases"/>
</dbReference>
<keyword evidence="2" id="KW-0723">Serine/threonine-protein kinase</keyword>
<keyword evidence="7" id="KW-0175">Coiled coil</keyword>
<dbReference type="PANTHER" id="PTHR24349">
    <property type="entry name" value="SERINE/THREONINE-PROTEIN KINASE"/>
    <property type="match status" value="1"/>
</dbReference>
<dbReference type="SMART" id="SM00054">
    <property type="entry name" value="EFh"/>
    <property type="match status" value="3"/>
</dbReference>
<evidence type="ECO:0000313" key="11">
    <source>
        <dbReference type="Proteomes" id="UP000649617"/>
    </source>
</evidence>
<dbReference type="EMBL" id="CAJNIZ010045526">
    <property type="protein sequence ID" value="CAE7722643.1"/>
    <property type="molecule type" value="Genomic_DNA"/>
</dbReference>
<protein>
    <submittedName>
        <fullName evidence="10">CPK5 protein</fullName>
    </submittedName>
</protein>
<keyword evidence="6" id="KW-0067">ATP-binding</keyword>
<dbReference type="Proteomes" id="UP000649617">
    <property type="component" value="Unassembled WGS sequence"/>
</dbReference>
<comment type="cofactor">
    <cofactor evidence="1">
        <name>Mg(2+)</name>
        <dbReference type="ChEBI" id="CHEBI:18420"/>
    </cofactor>
</comment>
<feature type="domain" description="EF-hand" evidence="9">
    <location>
        <begin position="132"/>
        <end position="167"/>
    </location>
</feature>
<name>A0A812XD29_SYMPI</name>
<keyword evidence="4" id="KW-0547">Nucleotide-binding</keyword>
<accession>A0A812XD29</accession>
<reference evidence="10" key="1">
    <citation type="submission" date="2021-02" db="EMBL/GenBank/DDBJ databases">
        <authorList>
            <person name="Dougan E. K."/>
            <person name="Rhodes N."/>
            <person name="Thang M."/>
            <person name="Chan C."/>
        </authorList>
    </citation>
    <scope>NUCLEOTIDE SEQUENCE</scope>
</reference>
<evidence type="ECO:0000256" key="4">
    <source>
        <dbReference type="ARBA" id="ARBA00022741"/>
    </source>
</evidence>
<evidence type="ECO:0000256" key="5">
    <source>
        <dbReference type="ARBA" id="ARBA00022777"/>
    </source>
</evidence>
<feature type="compositionally biased region" description="Polar residues" evidence="8">
    <location>
        <begin position="1406"/>
        <end position="1420"/>
    </location>
</feature>
<evidence type="ECO:0000256" key="1">
    <source>
        <dbReference type="ARBA" id="ARBA00001946"/>
    </source>
</evidence>
<feature type="region of interest" description="Disordered" evidence="8">
    <location>
        <begin position="366"/>
        <end position="389"/>
    </location>
</feature>
<feature type="coiled-coil region" evidence="7">
    <location>
        <begin position="506"/>
        <end position="607"/>
    </location>
</feature>
<evidence type="ECO:0000313" key="10">
    <source>
        <dbReference type="EMBL" id="CAE7722643.1"/>
    </source>
</evidence>
<dbReference type="GO" id="GO:0005509">
    <property type="term" value="F:calcium ion binding"/>
    <property type="evidence" value="ECO:0007669"/>
    <property type="project" value="InterPro"/>
</dbReference>
<evidence type="ECO:0000256" key="2">
    <source>
        <dbReference type="ARBA" id="ARBA00022527"/>
    </source>
</evidence>
<evidence type="ECO:0000256" key="7">
    <source>
        <dbReference type="SAM" id="Coils"/>
    </source>
</evidence>
<dbReference type="PROSITE" id="PS50222">
    <property type="entry name" value="EF_HAND_2"/>
    <property type="match status" value="2"/>
</dbReference>
<proteinExistence type="predicted"/>
<evidence type="ECO:0000256" key="6">
    <source>
        <dbReference type="ARBA" id="ARBA00022840"/>
    </source>
</evidence>
<dbReference type="InterPro" id="IPR011009">
    <property type="entry name" value="Kinase-like_dom_sf"/>
</dbReference>
<gene>
    <name evidence="10" type="primary">CPK5</name>
    <name evidence="10" type="ORF">SPIL2461_LOCUS20618</name>
</gene>
<evidence type="ECO:0000256" key="8">
    <source>
        <dbReference type="SAM" id="MobiDB-lite"/>
    </source>
</evidence>
<keyword evidence="3" id="KW-0808">Transferase</keyword>
<comment type="caution">
    <text evidence="10">The sequence shown here is derived from an EMBL/GenBank/DDBJ whole genome shotgun (WGS) entry which is preliminary data.</text>
</comment>
<dbReference type="GO" id="GO:0004674">
    <property type="term" value="F:protein serine/threonine kinase activity"/>
    <property type="evidence" value="ECO:0007669"/>
    <property type="project" value="UniProtKB-KW"/>
</dbReference>